<dbReference type="AlphaFoldDB" id="A0AA90NKW6"/>
<dbReference type="InterPro" id="IPR024961">
    <property type="entry name" value="T2SS_GspC_N"/>
</dbReference>
<keyword evidence="13" id="KW-1185">Reference proteome</keyword>
<accession>A0AA90NKW6</accession>
<dbReference type="GO" id="GO:0015031">
    <property type="term" value="P:protein transport"/>
    <property type="evidence" value="ECO:0007669"/>
    <property type="project" value="UniProtKB-KW"/>
</dbReference>
<evidence type="ECO:0000256" key="1">
    <source>
        <dbReference type="ARBA" id="ARBA00004533"/>
    </source>
</evidence>
<keyword evidence="5 10" id="KW-0812">Transmembrane</keyword>
<feature type="compositionally biased region" description="Basic and acidic residues" evidence="9">
    <location>
        <begin position="199"/>
        <end position="214"/>
    </location>
</feature>
<protein>
    <submittedName>
        <fullName evidence="12">Type II secretion system protein N</fullName>
    </submittedName>
</protein>
<evidence type="ECO:0000259" key="11">
    <source>
        <dbReference type="Pfam" id="PF11356"/>
    </source>
</evidence>
<keyword evidence="4" id="KW-0997">Cell inner membrane</keyword>
<evidence type="ECO:0000313" key="13">
    <source>
        <dbReference type="Proteomes" id="UP001178148"/>
    </source>
</evidence>
<evidence type="ECO:0000256" key="4">
    <source>
        <dbReference type="ARBA" id="ARBA00022519"/>
    </source>
</evidence>
<evidence type="ECO:0000313" key="12">
    <source>
        <dbReference type="EMBL" id="MDP0588563.1"/>
    </source>
</evidence>
<reference evidence="12 13" key="1">
    <citation type="journal article" date="2023" name="bioRxiv">
        <title>An intranuclear bacterial parasite of deep-sea mussels expresses apoptosis inhibitors acquired from its host.</title>
        <authorList>
            <person name="Gonzalez Porras M.A."/>
            <person name="Assie A."/>
            <person name="Tietjen M."/>
            <person name="Violette M."/>
            <person name="Kleiner M."/>
            <person name="Gruber-Vodicka H."/>
            <person name="Dubilier N."/>
            <person name="Leisch N."/>
        </authorList>
    </citation>
    <scope>NUCLEOTIDE SEQUENCE [LARGE SCALE GENOMIC DNA]</scope>
    <source>
        <strain evidence="12">IAP13</strain>
    </source>
</reference>
<keyword evidence="7 10" id="KW-1133">Transmembrane helix</keyword>
<keyword evidence="2" id="KW-0813">Transport</keyword>
<proteinExistence type="predicted"/>
<gene>
    <name evidence="12" type="ORF">QS748_04980</name>
</gene>
<dbReference type="GO" id="GO:0005886">
    <property type="term" value="C:plasma membrane"/>
    <property type="evidence" value="ECO:0007669"/>
    <property type="project" value="UniProtKB-SubCell"/>
</dbReference>
<evidence type="ECO:0000256" key="7">
    <source>
        <dbReference type="ARBA" id="ARBA00022989"/>
    </source>
</evidence>
<feature type="region of interest" description="Disordered" evidence="9">
    <location>
        <begin position="183"/>
        <end position="214"/>
    </location>
</feature>
<evidence type="ECO:0000256" key="10">
    <source>
        <dbReference type="SAM" id="Phobius"/>
    </source>
</evidence>
<evidence type="ECO:0000256" key="9">
    <source>
        <dbReference type="SAM" id="MobiDB-lite"/>
    </source>
</evidence>
<dbReference type="Pfam" id="PF11356">
    <property type="entry name" value="T2SSC"/>
    <property type="match status" value="1"/>
</dbReference>
<evidence type="ECO:0000256" key="2">
    <source>
        <dbReference type="ARBA" id="ARBA00022448"/>
    </source>
</evidence>
<dbReference type="Proteomes" id="UP001178148">
    <property type="component" value="Unassembled WGS sequence"/>
</dbReference>
<evidence type="ECO:0000256" key="3">
    <source>
        <dbReference type="ARBA" id="ARBA00022475"/>
    </source>
</evidence>
<organism evidence="12 13">
    <name type="scientific">Candidatus Endonucleibacter bathymodioli</name>
    <dbReference type="NCBI Taxonomy" id="539814"/>
    <lineage>
        <taxon>Bacteria</taxon>
        <taxon>Pseudomonadati</taxon>
        <taxon>Pseudomonadota</taxon>
        <taxon>Gammaproteobacteria</taxon>
        <taxon>Oceanospirillales</taxon>
        <taxon>Endozoicomonadaceae</taxon>
        <taxon>Candidatus Endonucleibacter</taxon>
    </lineage>
</organism>
<feature type="domain" description="Type II secretion system protein GspC N-terminal" evidence="11">
    <location>
        <begin position="73"/>
        <end position="160"/>
    </location>
</feature>
<keyword evidence="3" id="KW-1003">Cell membrane</keyword>
<evidence type="ECO:0000256" key="5">
    <source>
        <dbReference type="ARBA" id="ARBA00022692"/>
    </source>
</evidence>
<evidence type="ECO:0000256" key="8">
    <source>
        <dbReference type="ARBA" id="ARBA00023136"/>
    </source>
</evidence>
<name>A0AA90NKW6_9GAMM</name>
<keyword evidence="6" id="KW-0653">Protein transport</keyword>
<dbReference type="EMBL" id="JASXSV010000005">
    <property type="protein sequence ID" value="MDP0588563.1"/>
    <property type="molecule type" value="Genomic_DNA"/>
</dbReference>
<comment type="subcellular location">
    <subcellularLocation>
        <location evidence="1">Cell inner membrane</location>
    </subcellularLocation>
</comment>
<sequence>MKTEVISSSIKWAKKHKRPLITVALCSTMLVMLGAQLYRIYDEIDRRGNIPVLDGTASSSISSEKKLKPSDFQLLFGFNERNDIPNATIDIPKTKLNLTLHGSLANLQQDKSESSAIIQGSNQEKLYRIGDNLPGGAILTEVHADHVILKRNGQLEILAFPDFTKGENGLSSVDVQENEQYLDVRTRSEHATQADSGSLEERMSKLREQLQQDN</sequence>
<feature type="transmembrane region" description="Helical" evidence="10">
    <location>
        <begin position="20"/>
        <end position="41"/>
    </location>
</feature>
<dbReference type="Gene3D" id="2.30.30.830">
    <property type="match status" value="1"/>
</dbReference>
<feature type="compositionally biased region" description="Basic and acidic residues" evidence="9">
    <location>
        <begin position="183"/>
        <end position="192"/>
    </location>
</feature>
<keyword evidence="8 10" id="KW-0472">Membrane</keyword>
<evidence type="ECO:0000256" key="6">
    <source>
        <dbReference type="ARBA" id="ARBA00022927"/>
    </source>
</evidence>
<comment type="caution">
    <text evidence="12">The sequence shown here is derived from an EMBL/GenBank/DDBJ whole genome shotgun (WGS) entry which is preliminary data.</text>
</comment>